<organism evidence="2 3">
    <name type="scientific">Parasponia andersonii</name>
    <name type="common">Sponia andersonii</name>
    <dbReference type="NCBI Taxonomy" id="3476"/>
    <lineage>
        <taxon>Eukaryota</taxon>
        <taxon>Viridiplantae</taxon>
        <taxon>Streptophyta</taxon>
        <taxon>Embryophyta</taxon>
        <taxon>Tracheophyta</taxon>
        <taxon>Spermatophyta</taxon>
        <taxon>Magnoliopsida</taxon>
        <taxon>eudicotyledons</taxon>
        <taxon>Gunneridae</taxon>
        <taxon>Pentapetalae</taxon>
        <taxon>rosids</taxon>
        <taxon>fabids</taxon>
        <taxon>Rosales</taxon>
        <taxon>Cannabaceae</taxon>
        <taxon>Parasponia</taxon>
    </lineage>
</organism>
<keyword evidence="3" id="KW-1185">Reference proteome</keyword>
<feature type="region of interest" description="Disordered" evidence="1">
    <location>
        <begin position="49"/>
        <end position="73"/>
    </location>
</feature>
<evidence type="ECO:0000256" key="1">
    <source>
        <dbReference type="SAM" id="MobiDB-lite"/>
    </source>
</evidence>
<evidence type="ECO:0000313" key="3">
    <source>
        <dbReference type="Proteomes" id="UP000237105"/>
    </source>
</evidence>
<proteinExistence type="predicted"/>
<gene>
    <name evidence="2" type="ORF">PanWU01x14_236970</name>
</gene>
<reference evidence="3" key="1">
    <citation type="submission" date="2016-06" db="EMBL/GenBank/DDBJ databases">
        <title>Parallel loss of symbiosis genes in relatives of nitrogen-fixing non-legume Parasponia.</title>
        <authorList>
            <person name="Van Velzen R."/>
            <person name="Holmer R."/>
            <person name="Bu F."/>
            <person name="Rutten L."/>
            <person name="Van Zeijl A."/>
            <person name="Liu W."/>
            <person name="Santuari L."/>
            <person name="Cao Q."/>
            <person name="Sharma T."/>
            <person name="Shen D."/>
            <person name="Roswanjaya Y."/>
            <person name="Wardhani T."/>
            <person name="Kalhor M.S."/>
            <person name="Jansen J."/>
            <person name="Van den Hoogen J."/>
            <person name="Gungor B."/>
            <person name="Hartog M."/>
            <person name="Hontelez J."/>
            <person name="Verver J."/>
            <person name="Yang W.-C."/>
            <person name="Schijlen E."/>
            <person name="Repin R."/>
            <person name="Schilthuizen M."/>
            <person name="Schranz E."/>
            <person name="Heidstra R."/>
            <person name="Miyata K."/>
            <person name="Fedorova E."/>
            <person name="Kohlen W."/>
            <person name="Bisseling T."/>
            <person name="Smit S."/>
            <person name="Geurts R."/>
        </authorList>
    </citation>
    <scope>NUCLEOTIDE SEQUENCE [LARGE SCALE GENOMIC DNA]</scope>
    <source>
        <strain evidence="3">cv. WU1-14</strain>
    </source>
</reference>
<comment type="caution">
    <text evidence="2">The sequence shown here is derived from an EMBL/GenBank/DDBJ whole genome shotgun (WGS) entry which is preliminary data.</text>
</comment>
<dbReference type="Proteomes" id="UP000237105">
    <property type="component" value="Unassembled WGS sequence"/>
</dbReference>
<accession>A0A2P5BI75</accession>
<protein>
    <submittedName>
        <fullName evidence="2">Uncharacterized protein</fullName>
    </submittedName>
</protein>
<feature type="compositionally biased region" description="Basic and acidic residues" evidence="1">
    <location>
        <begin position="57"/>
        <end position="70"/>
    </location>
</feature>
<dbReference type="EMBL" id="JXTB01000276">
    <property type="protein sequence ID" value="PON48502.1"/>
    <property type="molecule type" value="Genomic_DNA"/>
</dbReference>
<evidence type="ECO:0000313" key="2">
    <source>
        <dbReference type="EMBL" id="PON48502.1"/>
    </source>
</evidence>
<name>A0A2P5BI75_PARAD</name>
<dbReference type="AlphaFoldDB" id="A0A2P5BI75"/>
<sequence>MATLSSKLRCFFRLSPSKKSGSLMKIDYKTLGHVSIEHLMIGSKRKLSMDGFEDNDEGKRHMESYGEKNDGNSSVVSLSLEIQSCREL</sequence>
<dbReference type="OrthoDB" id="10425580at2759"/>